<evidence type="ECO:0000313" key="4">
    <source>
        <dbReference type="Proteomes" id="UP000730618"/>
    </source>
</evidence>
<feature type="region of interest" description="Disordered" evidence="1">
    <location>
        <begin position="1"/>
        <end position="45"/>
    </location>
</feature>
<dbReference type="Proteomes" id="UP000730618">
    <property type="component" value="Unassembled WGS sequence"/>
</dbReference>
<keyword evidence="4" id="KW-1185">Reference proteome</keyword>
<reference evidence="3 4" key="1">
    <citation type="submission" date="2021-06" db="EMBL/GenBank/DDBJ databases">
        <authorList>
            <person name="Criscuolo A."/>
        </authorList>
    </citation>
    <scope>NUCLEOTIDE SEQUENCE [LARGE SCALE GENOMIC DNA]</scope>
    <source>
        <strain evidence="4">CIP 111802</strain>
    </source>
</reference>
<dbReference type="PANTHER" id="PTHR34047:SF8">
    <property type="entry name" value="PROTEIN YKFC"/>
    <property type="match status" value="1"/>
</dbReference>
<dbReference type="PANTHER" id="PTHR34047">
    <property type="entry name" value="NUCLEAR INTRON MATURASE 1, MITOCHONDRIAL-RELATED"/>
    <property type="match status" value="1"/>
</dbReference>
<dbReference type="EMBL" id="CAJVCE010000053">
    <property type="protein sequence ID" value="CAG7658994.1"/>
    <property type="molecule type" value="Genomic_DNA"/>
</dbReference>
<protein>
    <submittedName>
        <fullName evidence="3">Group II intron-encoded protein LtrA</fullName>
    </submittedName>
</protein>
<dbReference type="InterPro" id="IPR051083">
    <property type="entry name" value="GrpII_Intron_Splice-Mob/Def"/>
</dbReference>
<accession>A0ABM8VUK1</accession>
<feature type="domain" description="Reverse transcriptase" evidence="2">
    <location>
        <begin position="113"/>
        <end position="222"/>
    </location>
</feature>
<evidence type="ECO:0000256" key="1">
    <source>
        <dbReference type="SAM" id="MobiDB-lite"/>
    </source>
</evidence>
<evidence type="ECO:0000313" key="3">
    <source>
        <dbReference type="EMBL" id="CAG7658994.1"/>
    </source>
</evidence>
<comment type="caution">
    <text evidence="3">The sequence shown here is derived from an EMBL/GenBank/DDBJ whole genome shotgun (WGS) entry which is preliminary data.</text>
</comment>
<evidence type="ECO:0000259" key="2">
    <source>
        <dbReference type="Pfam" id="PF00078"/>
    </source>
</evidence>
<sequence length="236" mass="26697">MRSREEQRQQNIPQGSSRQRNTVKPEGYAGAPSSSPAQVDPSSREDRNDLLERMLRRENLLLAYKRVVQNGGAPGADGVTVAELQAYLKTHWESVKAELLAGTYRPTPVRREIPKPGGGVRLLGIPTVMDRLLQQALLQVINPIFDPHFSWHSYGFRQGKRAHDAVRQAQRHIQSGLRWVVDMDLEKFFDRVNHDILMARVARKVTDKRVLRLIRAYLNAGVMAGGLFEKTDEGTP</sequence>
<feature type="compositionally biased region" description="Polar residues" evidence="1">
    <location>
        <begin position="32"/>
        <end position="41"/>
    </location>
</feature>
<proteinExistence type="predicted"/>
<name>A0ABM8VUK1_9BACL</name>
<dbReference type="InterPro" id="IPR000477">
    <property type="entry name" value="RT_dom"/>
</dbReference>
<feature type="compositionally biased region" description="Polar residues" evidence="1">
    <location>
        <begin position="9"/>
        <end position="22"/>
    </location>
</feature>
<gene>
    <name evidence="3" type="primary">ltrA</name>
    <name evidence="3" type="ORF">PAECIP111802_07249</name>
</gene>
<dbReference type="CDD" id="cd01651">
    <property type="entry name" value="RT_G2_intron"/>
    <property type="match status" value="1"/>
</dbReference>
<organism evidence="3 4">
    <name type="scientific">Paenibacillus allorhizosphaerae</name>
    <dbReference type="NCBI Taxonomy" id="2849866"/>
    <lineage>
        <taxon>Bacteria</taxon>
        <taxon>Bacillati</taxon>
        <taxon>Bacillota</taxon>
        <taxon>Bacilli</taxon>
        <taxon>Bacillales</taxon>
        <taxon>Paenibacillaceae</taxon>
        <taxon>Paenibacillus</taxon>
    </lineage>
</organism>
<dbReference type="Pfam" id="PF00078">
    <property type="entry name" value="RVT_1"/>
    <property type="match status" value="1"/>
</dbReference>